<feature type="transmembrane region" description="Helical" evidence="1">
    <location>
        <begin position="44"/>
        <end position="64"/>
    </location>
</feature>
<reference evidence="2" key="2">
    <citation type="submission" date="2020-07" db="EMBL/GenBank/DDBJ databases">
        <authorList>
            <person name="Vera ALvarez R."/>
            <person name="Arias-Moreno D.M."/>
            <person name="Jimenez-Jacinto V."/>
            <person name="Jimenez-Bremont J.F."/>
            <person name="Swaminathan K."/>
            <person name="Moose S.P."/>
            <person name="Guerrero-Gonzalez M.L."/>
            <person name="Marino-Ramirez L."/>
            <person name="Landsman D."/>
            <person name="Rodriguez-Kessler M."/>
            <person name="Delgado-Sanchez P."/>
        </authorList>
    </citation>
    <scope>NUCLEOTIDE SEQUENCE</scope>
    <source>
        <tissue evidence="2">Cladode</tissue>
    </source>
</reference>
<organism evidence="2">
    <name type="scientific">Opuntia streptacantha</name>
    <name type="common">Prickly pear cactus</name>
    <name type="synonym">Opuntia cardona</name>
    <dbReference type="NCBI Taxonomy" id="393608"/>
    <lineage>
        <taxon>Eukaryota</taxon>
        <taxon>Viridiplantae</taxon>
        <taxon>Streptophyta</taxon>
        <taxon>Embryophyta</taxon>
        <taxon>Tracheophyta</taxon>
        <taxon>Spermatophyta</taxon>
        <taxon>Magnoliopsida</taxon>
        <taxon>eudicotyledons</taxon>
        <taxon>Gunneridae</taxon>
        <taxon>Pentapetalae</taxon>
        <taxon>Caryophyllales</taxon>
        <taxon>Cactineae</taxon>
        <taxon>Cactaceae</taxon>
        <taxon>Opuntioideae</taxon>
        <taxon>Opuntia</taxon>
    </lineage>
</organism>
<dbReference type="EMBL" id="GISG01008601">
    <property type="protein sequence ID" value="MBA4615720.1"/>
    <property type="molecule type" value="Transcribed_RNA"/>
</dbReference>
<keyword evidence="1" id="KW-1133">Transmembrane helix</keyword>
<protein>
    <submittedName>
        <fullName evidence="2">Uncharacterized protein</fullName>
    </submittedName>
</protein>
<keyword evidence="1" id="KW-0812">Transmembrane</keyword>
<sequence>MVGKWPPQTVRPLPAFQGRHFFHSCLTFRCWMLVAFNSRIKASFTAFLIHHIIYSIIIHLLPLVHNQESRELESKEEAKIKQGSKVLEVDRKIIIQVAKISLSSILSVFTLRL</sequence>
<proteinExistence type="predicted"/>
<accession>A0A7C9CD71</accession>
<dbReference type="AlphaFoldDB" id="A0A7C9CD71"/>
<keyword evidence="1" id="KW-0472">Membrane</keyword>
<name>A0A7C9CD71_OPUST</name>
<reference evidence="2" key="1">
    <citation type="journal article" date="2013" name="J. Plant Res.">
        <title>Effect of fungi and light on seed germination of three Opuntia species from semiarid lands of central Mexico.</title>
        <authorList>
            <person name="Delgado-Sanchez P."/>
            <person name="Jimenez-Bremont J.F."/>
            <person name="Guerrero-Gonzalez Mde L."/>
            <person name="Flores J."/>
        </authorList>
    </citation>
    <scope>NUCLEOTIDE SEQUENCE</scope>
    <source>
        <tissue evidence="2">Cladode</tissue>
    </source>
</reference>
<evidence type="ECO:0000313" key="2">
    <source>
        <dbReference type="EMBL" id="MBA4615720.1"/>
    </source>
</evidence>
<evidence type="ECO:0000256" key="1">
    <source>
        <dbReference type="SAM" id="Phobius"/>
    </source>
</evidence>